<evidence type="ECO:0000256" key="1">
    <source>
        <dbReference type="SAM" id="Phobius"/>
    </source>
</evidence>
<feature type="non-terminal residue" evidence="2">
    <location>
        <position position="1"/>
    </location>
</feature>
<gene>
    <name evidence="2" type="ORF">LARSCL_LOCUS7169</name>
</gene>
<dbReference type="AlphaFoldDB" id="A0AAV1ZR71"/>
<reference evidence="2 3" key="1">
    <citation type="submission" date="2024-04" db="EMBL/GenBank/DDBJ databases">
        <authorList>
            <person name="Rising A."/>
            <person name="Reimegard J."/>
            <person name="Sonavane S."/>
            <person name="Akerstrom W."/>
            <person name="Nylinder S."/>
            <person name="Hedman E."/>
            <person name="Kallberg Y."/>
        </authorList>
    </citation>
    <scope>NUCLEOTIDE SEQUENCE [LARGE SCALE GENOMIC DNA]</scope>
</reference>
<evidence type="ECO:0000313" key="2">
    <source>
        <dbReference type="EMBL" id="CAL1273924.1"/>
    </source>
</evidence>
<proteinExistence type="predicted"/>
<name>A0AAV1ZR71_9ARAC</name>
<keyword evidence="1" id="KW-1133">Transmembrane helix</keyword>
<protein>
    <submittedName>
        <fullName evidence="2">Uncharacterized protein</fullName>
    </submittedName>
</protein>
<dbReference type="EMBL" id="CAXIEN010000071">
    <property type="protein sequence ID" value="CAL1273924.1"/>
    <property type="molecule type" value="Genomic_DNA"/>
</dbReference>
<keyword evidence="1" id="KW-0472">Membrane</keyword>
<comment type="caution">
    <text evidence="2">The sequence shown here is derived from an EMBL/GenBank/DDBJ whole genome shotgun (WGS) entry which is preliminary data.</text>
</comment>
<sequence>VTVNTPFSFGGRWRDTDVITRGFPLNALFLRERDILLSDICVWVCVSLLCDVSSVFYL</sequence>
<keyword evidence="1" id="KW-0812">Transmembrane</keyword>
<accession>A0AAV1ZR71</accession>
<evidence type="ECO:0000313" key="3">
    <source>
        <dbReference type="Proteomes" id="UP001497382"/>
    </source>
</evidence>
<organism evidence="2 3">
    <name type="scientific">Larinioides sclopetarius</name>
    <dbReference type="NCBI Taxonomy" id="280406"/>
    <lineage>
        <taxon>Eukaryota</taxon>
        <taxon>Metazoa</taxon>
        <taxon>Ecdysozoa</taxon>
        <taxon>Arthropoda</taxon>
        <taxon>Chelicerata</taxon>
        <taxon>Arachnida</taxon>
        <taxon>Araneae</taxon>
        <taxon>Araneomorphae</taxon>
        <taxon>Entelegynae</taxon>
        <taxon>Araneoidea</taxon>
        <taxon>Araneidae</taxon>
        <taxon>Larinioides</taxon>
    </lineage>
</organism>
<keyword evidence="3" id="KW-1185">Reference proteome</keyword>
<dbReference type="Proteomes" id="UP001497382">
    <property type="component" value="Unassembled WGS sequence"/>
</dbReference>
<feature type="transmembrane region" description="Helical" evidence="1">
    <location>
        <begin position="35"/>
        <end position="57"/>
    </location>
</feature>